<proteinExistence type="predicted"/>
<dbReference type="InterPro" id="IPR006674">
    <property type="entry name" value="HD_domain"/>
</dbReference>
<dbReference type="CDD" id="cd00077">
    <property type="entry name" value="HDc"/>
    <property type="match status" value="1"/>
</dbReference>
<dbReference type="PROSITE" id="PS51832">
    <property type="entry name" value="HD_GYP"/>
    <property type="match status" value="1"/>
</dbReference>
<feature type="domain" description="HD-GYP" evidence="2">
    <location>
        <begin position="111"/>
        <end position="307"/>
    </location>
</feature>
<dbReference type="Pfam" id="PF13487">
    <property type="entry name" value="HD_5"/>
    <property type="match status" value="1"/>
</dbReference>
<dbReference type="NCBIfam" id="TIGR00277">
    <property type="entry name" value="HDIG"/>
    <property type="match status" value="1"/>
</dbReference>
<evidence type="ECO:0000259" key="1">
    <source>
        <dbReference type="PROSITE" id="PS51831"/>
    </source>
</evidence>
<sequence length="348" mass="39572">MKLVSSEELLSGMKVAKDVENDAGVLLIPEGTTLNEYMIKKVKSLYIDYIYVKSDEKPSKPQEKIQREDIKKFTDQYNLAFDLTVNLLDTQKKGKILNMDLVREISNIVLEQIYQTNNILGRLFSQDKDHMYLYKHSLNVAILSGIIGKWLGFTKNEVRRLVYAGLLHDIGKLQVPDSILSKPDKLTPDEFFEIQKHCLFGYQILKTKHNISGDVFTAIAQHHEREDGSGYPKGLVGSQIHTFAKILAVADVYDAMTSNKVYRRKFSPFFVAEQIAQNSYGMLNPKISRVFLDNIANFYVGNKVALNDGRVGEIIYIKPSEPTKPVVKIGEQYIDLTTENVKIEDILA</sequence>
<dbReference type="GO" id="GO:0016787">
    <property type="term" value="F:hydrolase activity"/>
    <property type="evidence" value="ECO:0007669"/>
    <property type="project" value="UniProtKB-KW"/>
</dbReference>
<dbReference type="EC" id="3.1.4.-" evidence="3"/>
<feature type="domain" description="HD" evidence="1">
    <location>
        <begin position="133"/>
        <end position="256"/>
    </location>
</feature>
<evidence type="ECO:0000259" key="2">
    <source>
        <dbReference type="PROSITE" id="PS51832"/>
    </source>
</evidence>
<dbReference type="InterPro" id="IPR006675">
    <property type="entry name" value="HDIG_dom"/>
</dbReference>
<dbReference type="RefSeq" id="WP_350344340.1">
    <property type="nucleotide sequence ID" value="NZ_CP158367.1"/>
</dbReference>
<reference evidence="3" key="2">
    <citation type="submission" date="2024-06" db="EMBL/GenBank/DDBJ databases">
        <authorList>
            <person name="Petrova K.O."/>
            <person name="Toshchakov S.V."/>
            <person name="Boltjanskaja Y.V."/>
            <person name="Kevbrin V."/>
        </authorList>
    </citation>
    <scope>NUCLEOTIDE SEQUENCE</scope>
    <source>
        <strain evidence="3">Z-910T</strain>
    </source>
</reference>
<dbReference type="EMBL" id="CP158367">
    <property type="protein sequence ID" value="XBX75597.1"/>
    <property type="molecule type" value="Genomic_DNA"/>
</dbReference>
<dbReference type="PANTHER" id="PTHR43155">
    <property type="entry name" value="CYCLIC DI-GMP PHOSPHODIESTERASE PA4108-RELATED"/>
    <property type="match status" value="1"/>
</dbReference>
<evidence type="ECO:0000313" key="3">
    <source>
        <dbReference type="EMBL" id="XBX75597.1"/>
    </source>
</evidence>
<dbReference type="AlphaFoldDB" id="A0AAU7VP39"/>
<accession>A0AAU7VP39</accession>
<dbReference type="SMART" id="SM00471">
    <property type="entry name" value="HDc"/>
    <property type="match status" value="1"/>
</dbReference>
<dbReference type="Gene3D" id="1.10.3210.10">
    <property type="entry name" value="Hypothetical protein af1432"/>
    <property type="match status" value="1"/>
</dbReference>
<protein>
    <submittedName>
        <fullName evidence="3">HD-GYP domain-containing protein</fullName>
        <ecNumber evidence="3">3.1.4.-</ecNumber>
    </submittedName>
</protein>
<name>A0AAU7VP39_9FIRM</name>
<dbReference type="SUPFAM" id="SSF109604">
    <property type="entry name" value="HD-domain/PDEase-like"/>
    <property type="match status" value="1"/>
</dbReference>
<dbReference type="PANTHER" id="PTHR43155:SF2">
    <property type="entry name" value="CYCLIC DI-GMP PHOSPHODIESTERASE PA4108"/>
    <property type="match status" value="1"/>
</dbReference>
<dbReference type="InterPro" id="IPR037522">
    <property type="entry name" value="HD_GYP_dom"/>
</dbReference>
<keyword evidence="3" id="KW-0378">Hydrolase</keyword>
<organism evidence="3">
    <name type="scientific">Proteinivorax tanatarense</name>
    <dbReference type="NCBI Taxonomy" id="1260629"/>
    <lineage>
        <taxon>Bacteria</taxon>
        <taxon>Bacillati</taxon>
        <taxon>Bacillota</taxon>
        <taxon>Clostridia</taxon>
        <taxon>Eubacteriales</taxon>
        <taxon>Proteinivoracaceae</taxon>
        <taxon>Proteinivorax</taxon>
    </lineage>
</organism>
<dbReference type="InterPro" id="IPR003607">
    <property type="entry name" value="HD/PDEase_dom"/>
</dbReference>
<reference evidence="3" key="1">
    <citation type="journal article" date="2013" name="Extremophiles">
        <title>Proteinivorax tanatarense gen. nov., sp. nov., an anaerobic, haloalkaliphilic, proteolytic bacterium isolated from a decaying algal bloom, and proposal of Proteinivoraceae fam. nov.</title>
        <authorList>
            <person name="Kevbrin V."/>
            <person name="Boltyanskaya Y."/>
            <person name="Zhilina T."/>
            <person name="Kolganova T."/>
            <person name="Lavrentjeva E."/>
            <person name="Kuznetsov B."/>
        </authorList>
    </citation>
    <scope>NUCLEOTIDE SEQUENCE</scope>
    <source>
        <strain evidence="3">Z-910T</strain>
    </source>
</reference>
<gene>
    <name evidence="3" type="ORF">PRVXT_000736</name>
</gene>
<dbReference type="PROSITE" id="PS51831">
    <property type="entry name" value="HD"/>
    <property type="match status" value="1"/>
</dbReference>